<reference evidence="2" key="1">
    <citation type="journal article" date="2014" name="Int. J. Syst. Evol. Microbiol.">
        <title>Complete genome sequence of Corynebacterium casei LMG S-19264T (=DSM 44701T), isolated from a smear-ripened cheese.</title>
        <authorList>
            <consortium name="US DOE Joint Genome Institute (JGI-PGF)"/>
            <person name="Walter F."/>
            <person name="Albersmeier A."/>
            <person name="Kalinowski J."/>
            <person name="Ruckert C."/>
        </authorList>
    </citation>
    <scope>NUCLEOTIDE SEQUENCE</scope>
    <source>
        <strain evidence="2">JCM 13064</strain>
    </source>
</reference>
<gene>
    <name evidence="2" type="ORF">GCM10007964_21230</name>
</gene>
<evidence type="ECO:0000313" key="2">
    <source>
        <dbReference type="EMBL" id="GGK78238.1"/>
    </source>
</evidence>
<dbReference type="AlphaFoldDB" id="A0A917VHH6"/>
<protein>
    <recommendedName>
        <fullName evidence="4">DUF4268 domain-containing protein</fullName>
    </recommendedName>
</protein>
<dbReference type="Gene3D" id="3.40.1350.10">
    <property type="match status" value="1"/>
</dbReference>
<sequence length="181" mass="20402">MTWAGCGDEASDKSSIGRLEEVPLRHLWAHEARDFTPWLWRHPEELGRALGMDLAWDRREYGVGRYALDLIGSDRLTGGVVIVENQLETGDHRHLGQLITYTAGTNPATVIWVAKAFETEHVDAIQWLNQYAEARHRFFAVEVSAWRIGQSPPAPKFQVKVSPTGWASTSRGRGRKVAKEL</sequence>
<dbReference type="EMBL" id="BMNT01000010">
    <property type="protein sequence ID" value="GGK78238.1"/>
    <property type="molecule type" value="Genomic_DNA"/>
</dbReference>
<feature type="region of interest" description="Disordered" evidence="1">
    <location>
        <begin position="159"/>
        <end position="181"/>
    </location>
</feature>
<reference evidence="2" key="2">
    <citation type="submission" date="2020-09" db="EMBL/GenBank/DDBJ databases">
        <authorList>
            <person name="Sun Q."/>
            <person name="Ohkuma M."/>
        </authorList>
    </citation>
    <scope>NUCLEOTIDE SEQUENCE</scope>
    <source>
        <strain evidence="2">JCM 13064</strain>
    </source>
</reference>
<dbReference type="InterPro" id="IPR011856">
    <property type="entry name" value="tRNA_endonuc-like_dom_sf"/>
</dbReference>
<accession>A0A917VHH6</accession>
<comment type="caution">
    <text evidence="2">The sequence shown here is derived from an EMBL/GenBank/DDBJ whole genome shotgun (WGS) entry which is preliminary data.</text>
</comment>
<feature type="compositionally biased region" description="Basic residues" evidence="1">
    <location>
        <begin position="172"/>
        <end position="181"/>
    </location>
</feature>
<evidence type="ECO:0008006" key="4">
    <source>
        <dbReference type="Google" id="ProtNLM"/>
    </source>
</evidence>
<dbReference type="Proteomes" id="UP000645217">
    <property type="component" value="Unassembled WGS sequence"/>
</dbReference>
<organism evidence="2 3">
    <name type="scientific">Sphaerisporangium melleum</name>
    <dbReference type="NCBI Taxonomy" id="321316"/>
    <lineage>
        <taxon>Bacteria</taxon>
        <taxon>Bacillati</taxon>
        <taxon>Actinomycetota</taxon>
        <taxon>Actinomycetes</taxon>
        <taxon>Streptosporangiales</taxon>
        <taxon>Streptosporangiaceae</taxon>
        <taxon>Sphaerisporangium</taxon>
    </lineage>
</organism>
<keyword evidence="3" id="KW-1185">Reference proteome</keyword>
<name>A0A917VHH6_9ACTN</name>
<dbReference type="GO" id="GO:0003676">
    <property type="term" value="F:nucleic acid binding"/>
    <property type="evidence" value="ECO:0007669"/>
    <property type="project" value="InterPro"/>
</dbReference>
<evidence type="ECO:0000313" key="3">
    <source>
        <dbReference type="Proteomes" id="UP000645217"/>
    </source>
</evidence>
<proteinExistence type="predicted"/>
<evidence type="ECO:0000256" key="1">
    <source>
        <dbReference type="SAM" id="MobiDB-lite"/>
    </source>
</evidence>